<evidence type="ECO:0000256" key="8">
    <source>
        <dbReference type="ARBA" id="ARBA00023180"/>
    </source>
</evidence>
<evidence type="ECO:0000313" key="12">
    <source>
        <dbReference type="Proteomes" id="UP000018087"/>
    </source>
</evidence>
<evidence type="ECO:0000256" key="2">
    <source>
        <dbReference type="ARBA" id="ARBA00004685"/>
    </source>
</evidence>
<dbReference type="PANTHER" id="PTHR33365">
    <property type="entry name" value="YALI0B05434P"/>
    <property type="match status" value="1"/>
</dbReference>
<name>U7PM43_SPOS1</name>
<comment type="similarity">
    <text evidence="9">Belongs to the ustYa family.</text>
</comment>
<evidence type="ECO:0000256" key="9">
    <source>
        <dbReference type="ARBA" id="ARBA00035112"/>
    </source>
</evidence>
<keyword evidence="4 10" id="KW-1133">Transmembrane helix</keyword>
<keyword evidence="12" id="KW-1185">Reference proteome</keyword>
<dbReference type="AlphaFoldDB" id="U7PM43"/>
<evidence type="ECO:0000256" key="6">
    <source>
        <dbReference type="ARBA" id="ARBA00023026"/>
    </source>
</evidence>
<keyword evidence="3 10" id="KW-0812">Transmembrane</keyword>
<feature type="transmembrane region" description="Helical" evidence="10">
    <location>
        <begin position="43"/>
        <end position="62"/>
    </location>
</feature>
<accession>U7PM43</accession>
<evidence type="ECO:0000256" key="10">
    <source>
        <dbReference type="SAM" id="Phobius"/>
    </source>
</evidence>
<dbReference type="STRING" id="1391915.U7PM43"/>
<dbReference type="GO" id="GO:0016020">
    <property type="term" value="C:membrane"/>
    <property type="evidence" value="ECO:0007669"/>
    <property type="project" value="UniProtKB-SubCell"/>
</dbReference>
<keyword evidence="6" id="KW-0843">Virulence</keyword>
<evidence type="ECO:0000256" key="4">
    <source>
        <dbReference type="ARBA" id="ARBA00022989"/>
    </source>
</evidence>
<evidence type="ECO:0000256" key="1">
    <source>
        <dbReference type="ARBA" id="ARBA00004167"/>
    </source>
</evidence>
<reference evidence="12" key="1">
    <citation type="journal article" date="2014" name="Genome Announc.">
        <title>Genome sequence of the pathogenic fungus Sporothrix schenckii (ATCC 58251).</title>
        <authorList>
            <person name="Cuomo C.A."/>
            <person name="Rodriguez-Del Valle N."/>
            <person name="Perez-Sanchez L."/>
            <person name="Abouelleil A."/>
            <person name="Goldberg J."/>
            <person name="Young S."/>
            <person name="Zeng Q."/>
            <person name="Birren B.W."/>
        </authorList>
    </citation>
    <scope>NUCLEOTIDE SEQUENCE [LARGE SCALE GENOMIC DNA]</scope>
    <source>
        <strain evidence="12">ATCC 58251 / de Perez 2211183</strain>
    </source>
</reference>
<evidence type="ECO:0000256" key="7">
    <source>
        <dbReference type="ARBA" id="ARBA00023136"/>
    </source>
</evidence>
<comment type="subcellular location">
    <subcellularLocation>
        <location evidence="1">Membrane</location>
        <topology evidence="1">Single-pass membrane protein</topology>
    </subcellularLocation>
</comment>
<keyword evidence="7 10" id="KW-0472">Membrane</keyword>
<keyword evidence="8" id="KW-0325">Glycoprotein</keyword>
<evidence type="ECO:0000313" key="11">
    <source>
        <dbReference type="EMBL" id="ERS96718.1"/>
    </source>
</evidence>
<protein>
    <recommendedName>
        <fullName evidence="13">DUF3328 domain-containing protein</fullName>
    </recommendedName>
</protein>
<comment type="pathway">
    <text evidence="2">Mycotoxin biosynthesis.</text>
</comment>
<keyword evidence="5" id="KW-0560">Oxidoreductase</keyword>
<gene>
    <name evidence="11" type="ORF">HMPREF1624_06927</name>
</gene>
<dbReference type="PANTHER" id="PTHR33365:SF11">
    <property type="entry name" value="TAT PATHWAY SIGNAL SEQUENCE"/>
    <property type="match status" value="1"/>
</dbReference>
<dbReference type="GO" id="GO:0016491">
    <property type="term" value="F:oxidoreductase activity"/>
    <property type="evidence" value="ECO:0007669"/>
    <property type="project" value="UniProtKB-KW"/>
</dbReference>
<dbReference type="InterPro" id="IPR021765">
    <property type="entry name" value="UstYa-like"/>
</dbReference>
<proteinExistence type="inferred from homology"/>
<dbReference type="OrthoDB" id="3687641at2759"/>
<dbReference type="HOGENOM" id="CLU_042941_4_2_1"/>
<organism evidence="11 12">
    <name type="scientific">Sporothrix schenckii (strain ATCC 58251 / de Perez 2211183)</name>
    <name type="common">Rose-picker's disease fungus</name>
    <dbReference type="NCBI Taxonomy" id="1391915"/>
    <lineage>
        <taxon>Eukaryota</taxon>
        <taxon>Fungi</taxon>
        <taxon>Dikarya</taxon>
        <taxon>Ascomycota</taxon>
        <taxon>Pezizomycotina</taxon>
        <taxon>Sordariomycetes</taxon>
        <taxon>Sordariomycetidae</taxon>
        <taxon>Ophiostomatales</taxon>
        <taxon>Ophiostomataceae</taxon>
        <taxon>Sporothrix</taxon>
    </lineage>
</organism>
<dbReference type="eggNOG" id="ENOG502RUG1">
    <property type="taxonomic scope" value="Eukaryota"/>
</dbReference>
<dbReference type="GO" id="GO:0043386">
    <property type="term" value="P:mycotoxin biosynthetic process"/>
    <property type="evidence" value="ECO:0007669"/>
    <property type="project" value="InterPro"/>
</dbReference>
<evidence type="ECO:0000256" key="3">
    <source>
        <dbReference type="ARBA" id="ARBA00022692"/>
    </source>
</evidence>
<dbReference type="Proteomes" id="UP000018087">
    <property type="component" value="Unassembled WGS sequence"/>
</dbReference>
<dbReference type="Pfam" id="PF11807">
    <property type="entry name" value="UstYa"/>
    <property type="match status" value="1"/>
</dbReference>
<dbReference type="EMBL" id="KI440849">
    <property type="protein sequence ID" value="ERS96718.1"/>
    <property type="molecule type" value="Genomic_DNA"/>
</dbReference>
<sequence length="281" mass="30675">MAASHHDFADSESAAFLAEEGGVKHEERPPRTRKDTWTGVWHYVPYASLAVNVLLSLVILFASSKATTAGPVTAILPSQAMFGDIPTKKVVFEPDASFDVDPFGPDEIDSPWYTLAPPGKGHIAIADPAAWGLAGGFPLSGDDVSTTTTTTTMSTTSPSPAEEYTVALYHQLHCLAALKSKMVRLQAWYANASDNEYLRFALGEDQVADHHMDHCFDYLRQTLLCHGDTTLEGARRVRTATGHETTVRGVDGWGVVHACRDRERIYAFADAHRSRNDTGID</sequence>
<evidence type="ECO:0008006" key="13">
    <source>
        <dbReference type="Google" id="ProtNLM"/>
    </source>
</evidence>
<evidence type="ECO:0000256" key="5">
    <source>
        <dbReference type="ARBA" id="ARBA00023002"/>
    </source>
</evidence>